<dbReference type="PATRIC" id="fig|1032488.3.peg.557"/>
<dbReference type="HOGENOM" id="CLU_2936843_0_0_4"/>
<comment type="caution">
    <text evidence="1">The sequence shown here is derived from an EMBL/GenBank/DDBJ whole genome shotgun (WGS) entry which is preliminary data.</text>
</comment>
<organism evidence="1 2">
    <name type="scientific">Neisseria shayeganii 871</name>
    <dbReference type="NCBI Taxonomy" id="1032488"/>
    <lineage>
        <taxon>Bacteria</taxon>
        <taxon>Pseudomonadati</taxon>
        <taxon>Pseudomonadota</taxon>
        <taxon>Betaproteobacteria</taxon>
        <taxon>Neisseriales</taxon>
        <taxon>Neisseriaceae</taxon>
        <taxon>Neisseria</taxon>
    </lineage>
</organism>
<keyword evidence="2" id="KW-1185">Reference proteome</keyword>
<name>G4CG73_9NEIS</name>
<dbReference type="RefSeq" id="WP_009118306.1">
    <property type="nucleotide sequence ID" value="NZ_JH164926.1"/>
</dbReference>
<gene>
    <name evidence="1" type="ORF">HMPREF9371_0612</name>
</gene>
<evidence type="ECO:0000313" key="1">
    <source>
        <dbReference type="EMBL" id="EGY53121.1"/>
    </source>
</evidence>
<dbReference type="Proteomes" id="UP000003019">
    <property type="component" value="Unassembled WGS sequence"/>
</dbReference>
<evidence type="ECO:0000313" key="2">
    <source>
        <dbReference type="Proteomes" id="UP000003019"/>
    </source>
</evidence>
<proteinExistence type="predicted"/>
<protein>
    <submittedName>
        <fullName evidence="1">MerR family bacterial regulatory protein</fullName>
    </submittedName>
</protein>
<accession>G4CG73</accession>
<dbReference type="AlphaFoldDB" id="G4CG73"/>
<dbReference type="EMBL" id="AGAY01000022">
    <property type="protein sequence ID" value="EGY53121.1"/>
    <property type="molecule type" value="Genomic_DNA"/>
</dbReference>
<reference evidence="1 2" key="1">
    <citation type="submission" date="2011-05" db="EMBL/GenBank/DDBJ databases">
        <authorList>
            <person name="Muzny D."/>
            <person name="Qin X."/>
            <person name="Deng J."/>
            <person name="Jiang H."/>
            <person name="Liu Y."/>
            <person name="Qu J."/>
            <person name="Song X.-Z."/>
            <person name="Zhang L."/>
            <person name="Thornton R."/>
            <person name="Coyle M."/>
            <person name="Francisco L."/>
            <person name="Jackson L."/>
            <person name="Javaid M."/>
            <person name="Korchina V."/>
            <person name="Kovar C."/>
            <person name="Mata R."/>
            <person name="Mathew T."/>
            <person name="Ngo R."/>
            <person name="Nguyen L."/>
            <person name="Nguyen N."/>
            <person name="Okwuonu G."/>
            <person name="Ongeri F."/>
            <person name="Pham C."/>
            <person name="Simmons D."/>
            <person name="Wilczek-Boney K."/>
            <person name="Hale W."/>
            <person name="Jakkamsetti A."/>
            <person name="Pham P."/>
            <person name="Ruth R."/>
            <person name="San Lucas F."/>
            <person name="Warren J."/>
            <person name="Zhang J."/>
            <person name="Zhao Z."/>
            <person name="Zhou C."/>
            <person name="Zhu D."/>
            <person name="Lee S."/>
            <person name="Bess C."/>
            <person name="Blankenburg K."/>
            <person name="Forbes L."/>
            <person name="Fu Q."/>
            <person name="Gubbala S."/>
            <person name="Hirani K."/>
            <person name="Jayaseelan J.C."/>
            <person name="Lara F."/>
            <person name="Munidasa M."/>
            <person name="Palculict T."/>
            <person name="Patil S."/>
            <person name="Pu L.-L."/>
            <person name="Saada N."/>
            <person name="Tang L."/>
            <person name="Weissenberger G."/>
            <person name="Zhu Y."/>
            <person name="Hemphill L."/>
            <person name="Shang Y."/>
            <person name="Youmans B."/>
            <person name="Ayvaz T."/>
            <person name="Ross M."/>
            <person name="Santibanez J."/>
            <person name="Aqrawi P."/>
            <person name="Gross S."/>
            <person name="Joshi V."/>
            <person name="Fowler G."/>
            <person name="Nazareth L."/>
            <person name="Reid J."/>
            <person name="Worley K."/>
            <person name="Petrosino J."/>
            <person name="Highlander S."/>
            <person name="Gibbs R."/>
        </authorList>
    </citation>
    <scope>NUCLEOTIDE SEQUENCE [LARGE SCALE GENOMIC DNA]</scope>
    <source>
        <strain evidence="1 2">871</strain>
    </source>
</reference>
<sequence>MSKLTKFEALQLAAILATRREYNIPYSEDAKDLFDLAEAILEEDKNRNPSPPAAKASLNM</sequence>